<dbReference type="SUPFAM" id="SSF48452">
    <property type="entry name" value="TPR-like"/>
    <property type="match status" value="1"/>
</dbReference>
<keyword evidence="4" id="KW-0808">Transferase</keyword>
<accession>A0A1S6IVM9</accession>
<dbReference type="InterPro" id="IPR011990">
    <property type="entry name" value="TPR-like_helical_dom_sf"/>
</dbReference>
<dbReference type="Pfam" id="PF07719">
    <property type="entry name" value="TPR_2"/>
    <property type="match status" value="1"/>
</dbReference>
<dbReference type="Pfam" id="PF00535">
    <property type="entry name" value="Glycos_transf_2"/>
    <property type="match status" value="1"/>
</dbReference>
<sequence>MPTISLCMIAKNEQQNIERCIKSAKPYVDQIVVVDTGSTDFTVEIAEKLGAEVYHHLWQDDFALARNKSLEKATGDWILFLDCDEELDQTTAPELRKIIQEEKYSGYWVKIINMFNHQPGTSFQGFRLFRNHPLHRFECPIHEQILPAVIRNSSQEAIGHSNITIYHHGYENDDAVYQSKIQRNLKILHKAKKTYGNAGFILFYIAVEHQKMGEYQKALEYYQQSLAKTNSQESYAPAMIRSMVHCHTVLGQYQQGLDLADRFLKIYPQYTDLVYLKGIIYQKIGKISDALACMNKCLAMGPPPIHLFSVEGIAQELPLNAIQSILEESLQIIPELVKLGQTSQAFTTVNQIFEQLKKTPFEATYNKLIQTMNIHFTGAQK</sequence>
<dbReference type="Gene3D" id="1.25.40.10">
    <property type="entry name" value="Tetratricopeptide repeat domain"/>
    <property type="match status" value="1"/>
</dbReference>
<dbReference type="CDD" id="cd02511">
    <property type="entry name" value="Beta4Glucosyltransferase"/>
    <property type="match status" value="1"/>
</dbReference>
<evidence type="ECO:0000256" key="1">
    <source>
        <dbReference type="ARBA" id="ARBA00022737"/>
    </source>
</evidence>
<dbReference type="AlphaFoldDB" id="A0A1S6IVM9"/>
<dbReference type="InterPro" id="IPR019734">
    <property type="entry name" value="TPR_rpt"/>
</dbReference>
<dbReference type="InterPro" id="IPR029044">
    <property type="entry name" value="Nucleotide-diphossugar_trans"/>
</dbReference>
<dbReference type="KEGG" id="dfg:B0537_06835"/>
<keyword evidence="5" id="KW-1185">Reference proteome</keyword>
<dbReference type="SUPFAM" id="SSF53448">
    <property type="entry name" value="Nucleotide-diphospho-sugar transferases"/>
    <property type="match status" value="1"/>
</dbReference>
<dbReference type="GO" id="GO:0016740">
    <property type="term" value="F:transferase activity"/>
    <property type="evidence" value="ECO:0007669"/>
    <property type="project" value="UniProtKB-KW"/>
</dbReference>
<dbReference type="RefSeq" id="WP_077713848.1">
    <property type="nucleotide sequence ID" value="NZ_CP019698.1"/>
</dbReference>
<gene>
    <name evidence="4" type="ORF">B0537_06835</name>
</gene>
<dbReference type="PANTHER" id="PTHR43630">
    <property type="entry name" value="POLY-BETA-1,6-N-ACETYL-D-GLUCOSAMINE SYNTHASE"/>
    <property type="match status" value="1"/>
</dbReference>
<evidence type="ECO:0000256" key="2">
    <source>
        <dbReference type="ARBA" id="ARBA00022803"/>
    </source>
</evidence>
<evidence type="ECO:0000313" key="5">
    <source>
        <dbReference type="Proteomes" id="UP000189464"/>
    </source>
</evidence>
<dbReference type="Proteomes" id="UP000189464">
    <property type="component" value="Chromosome"/>
</dbReference>
<dbReference type="OrthoDB" id="9815923at2"/>
<dbReference type="PANTHER" id="PTHR43630:SF2">
    <property type="entry name" value="GLYCOSYLTRANSFERASE"/>
    <property type="match status" value="1"/>
</dbReference>
<protein>
    <submittedName>
        <fullName evidence="4">Glycosyl transferase</fullName>
    </submittedName>
</protein>
<evidence type="ECO:0000313" key="4">
    <source>
        <dbReference type="EMBL" id="AQS58822.1"/>
    </source>
</evidence>
<proteinExistence type="predicted"/>
<dbReference type="EMBL" id="CP019698">
    <property type="protein sequence ID" value="AQS58822.1"/>
    <property type="molecule type" value="Genomic_DNA"/>
</dbReference>
<feature type="domain" description="Glycosyltransferase 2-like" evidence="3">
    <location>
        <begin position="5"/>
        <end position="116"/>
    </location>
</feature>
<dbReference type="SMART" id="SM00028">
    <property type="entry name" value="TPR"/>
    <property type="match status" value="2"/>
</dbReference>
<name>A0A1S6IVM9_9FIRM</name>
<dbReference type="InterPro" id="IPR001173">
    <property type="entry name" value="Glyco_trans_2-like"/>
</dbReference>
<organism evidence="4 5">
    <name type="scientific">Desulforamulus ferrireducens</name>
    <dbReference type="NCBI Taxonomy" id="1833852"/>
    <lineage>
        <taxon>Bacteria</taxon>
        <taxon>Bacillati</taxon>
        <taxon>Bacillota</taxon>
        <taxon>Clostridia</taxon>
        <taxon>Eubacteriales</taxon>
        <taxon>Peptococcaceae</taxon>
        <taxon>Desulforamulus</taxon>
    </lineage>
</organism>
<dbReference type="InterPro" id="IPR013105">
    <property type="entry name" value="TPR_2"/>
</dbReference>
<keyword evidence="1" id="KW-0677">Repeat</keyword>
<dbReference type="Gene3D" id="3.90.550.10">
    <property type="entry name" value="Spore Coat Polysaccharide Biosynthesis Protein SpsA, Chain A"/>
    <property type="match status" value="1"/>
</dbReference>
<dbReference type="STRING" id="1833852.B0537_06835"/>
<keyword evidence="2" id="KW-0802">TPR repeat</keyword>
<reference evidence="4 5" key="1">
    <citation type="journal article" date="2016" name="Int. J. Syst. Evol. Microbiol.">
        <title>Desulfotomaculum ferrireducens sp. nov., a moderately thermophilic sulfate-reducing and dissimilatory Fe(III)-reducing bacterium isolated from compost.</title>
        <authorList>
            <person name="Yang G."/>
            <person name="Guo J."/>
            <person name="Zhuang L."/>
            <person name="Yuan Y."/>
            <person name="Zhou S."/>
        </authorList>
    </citation>
    <scope>NUCLEOTIDE SEQUENCE [LARGE SCALE GENOMIC DNA]</scope>
    <source>
        <strain evidence="4 5">GSS09</strain>
    </source>
</reference>
<evidence type="ECO:0000259" key="3">
    <source>
        <dbReference type="Pfam" id="PF00535"/>
    </source>
</evidence>